<protein>
    <recommendedName>
        <fullName evidence="1">Restriction endonuclease type IV Mrr domain-containing protein</fullName>
    </recommendedName>
</protein>
<dbReference type="GO" id="GO:0009307">
    <property type="term" value="P:DNA restriction-modification system"/>
    <property type="evidence" value="ECO:0007669"/>
    <property type="project" value="InterPro"/>
</dbReference>
<reference evidence="2 3" key="1">
    <citation type="journal article" date="2014" name="Genome Announc.">
        <title>Draft Genome Sequence of Amycolatopsis lurida NRRL 2430, Producer of the Glycopeptide Family Antibiotic Ristocetin.</title>
        <authorList>
            <person name="Kwun M.J."/>
            <person name="Hong H.J."/>
        </authorList>
    </citation>
    <scope>NUCLEOTIDE SEQUENCE [LARGE SCALE GENOMIC DNA]</scope>
    <source>
        <strain evidence="2 3">NRRL 2430</strain>
    </source>
</reference>
<dbReference type="InterPro" id="IPR007560">
    <property type="entry name" value="Restrct_endonuc_IV_Mrr"/>
</dbReference>
<dbReference type="AlphaFoldDB" id="A0A2P2FEZ8"/>
<feature type="domain" description="Restriction endonuclease type IV Mrr" evidence="1">
    <location>
        <begin position="127"/>
        <end position="237"/>
    </location>
</feature>
<dbReference type="PANTHER" id="PTHR30015">
    <property type="entry name" value="MRR RESTRICTION SYSTEM PROTEIN"/>
    <property type="match status" value="1"/>
</dbReference>
<comment type="caution">
    <text evidence="2">The sequence shown here is derived from an EMBL/GenBank/DDBJ whole genome shotgun (WGS) entry which is preliminary data.</text>
</comment>
<dbReference type="Pfam" id="PF04471">
    <property type="entry name" value="Mrr_cat"/>
    <property type="match status" value="1"/>
</dbReference>
<evidence type="ECO:0000259" key="1">
    <source>
        <dbReference type="Pfam" id="PF04471"/>
    </source>
</evidence>
<accession>A0A2P2FEZ8</accession>
<dbReference type="EMBL" id="JFBM01000078">
    <property type="protein sequence ID" value="KFU75296.1"/>
    <property type="molecule type" value="Genomic_DNA"/>
</dbReference>
<proteinExistence type="predicted"/>
<dbReference type="InterPro" id="IPR052906">
    <property type="entry name" value="Type_IV_Methyl-Rstrct_Enzyme"/>
</dbReference>
<evidence type="ECO:0000313" key="2">
    <source>
        <dbReference type="EMBL" id="KFU75296.1"/>
    </source>
</evidence>
<dbReference type="GO" id="GO:0003677">
    <property type="term" value="F:DNA binding"/>
    <property type="evidence" value="ECO:0007669"/>
    <property type="project" value="InterPro"/>
</dbReference>
<gene>
    <name evidence="2" type="ORF">BB31_42210</name>
</gene>
<keyword evidence="3" id="KW-1185">Reference proteome</keyword>
<dbReference type="InterPro" id="IPR011335">
    <property type="entry name" value="Restrct_endonuc-II-like"/>
</dbReference>
<sequence>MHSGPLGIDIVRLEQGEHSSSPDTEYWRRLRDYQLLDNHRVRQIREHGTDVEWTVPYPWEGITWVLDLLNTSPDSALRVISAYLDCHATVLPDGRLVALCDAAALIRAYYIGLPEDTQERIDLLTGLTPRQFEHVVANLYQRMDYTVTLTREVKDGGIDVLATSDEPGRHEKLSIQCKLSRRTIGVDPVHKHAYVAGEEKCTKAVFVTNSRFSPDVRDEARRDTRLELLDGQHLVLLLNQHFGTNWPLQLERLTTFVELNND</sequence>
<dbReference type="InterPro" id="IPR011856">
    <property type="entry name" value="tRNA_endonuc-like_dom_sf"/>
</dbReference>
<dbReference type="SUPFAM" id="SSF52980">
    <property type="entry name" value="Restriction endonuclease-like"/>
    <property type="match status" value="1"/>
</dbReference>
<organism evidence="2 3">
    <name type="scientific">Amycolatopsis lurida NRRL 2430</name>
    <dbReference type="NCBI Taxonomy" id="1460371"/>
    <lineage>
        <taxon>Bacteria</taxon>
        <taxon>Bacillati</taxon>
        <taxon>Actinomycetota</taxon>
        <taxon>Actinomycetes</taxon>
        <taxon>Pseudonocardiales</taxon>
        <taxon>Pseudonocardiaceae</taxon>
        <taxon>Amycolatopsis</taxon>
    </lineage>
</organism>
<dbReference type="Gene3D" id="3.40.1350.10">
    <property type="match status" value="1"/>
</dbReference>
<dbReference type="Proteomes" id="UP000256220">
    <property type="component" value="Unassembled WGS sequence"/>
</dbReference>
<dbReference type="GO" id="GO:0015666">
    <property type="term" value="F:restriction endodeoxyribonuclease activity"/>
    <property type="evidence" value="ECO:0007669"/>
    <property type="project" value="TreeGrafter"/>
</dbReference>
<dbReference type="PANTHER" id="PTHR30015:SF7">
    <property type="entry name" value="TYPE IV METHYL-DIRECTED RESTRICTION ENZYME ECOKMRR"/>
    <property type="match status" value="1"/>
</dbReference>
<evidence type="ECO:0000313" key="3">
    <source>
        <dbReference type="Proteomes" id="UP000256220"/>
    </source>
</evidence>
<name>A0A2P2FEZ8_AMYLU</name>